<evidence type="ECO:0000313" key="11">
    <source>
        <dbReference type="Proteomes" id="UP000799439"/>
    </source>
</evidence>
<dbReference type="OrthoDB" id="5329488at2759"/>
<dbReference type="PANTHER" id="PTHR34992:SF10">
    <property type="entry name" value="COPPER ACQUISITION FACTOR BIM1-LIKE DOMAIN-CONTAINING PROTEIN"/>
    <property type="match status" value="1"/>
</dbReference>
<evidence type="ECO:0000256" key="8">
    <source>
        <dbReference type="SAM" id="SignalP"/>
    </source>
</evidence>
<dbReference type="InterPro" id="IPR046530">
    <property type="entry name" value="BIM1-like_dom"/>
</dbReference>
<feature type="chain" id="PRO_5040349884" description="Copper acquisition factor BIM1-like domain-containing protein" evidence="8">
    <location>
        <begin position="20"/>
        <end position="242"/>
    </location>
</feature>
<dbReference type="PANTHER" id="PTHR34992">
    <property type="entry name" value="HYPHAL ANASTAMOSIS-7 PROTEIN"/>
    <property type="match status" value="1"/>
</dbReference>
<organism evidence="10 11">
    <name type="scientific">Myriangium duriaei CBS 260.36</name>
    <dbReference type="NCBI Taxonomy" id="1168546"/>
    <lineage>
        <taxon>Eukaryota</taxon>
        <taxon>Fungi</taxon>
        <taxon>Dikarya</taxon>
        <taxon>Ascomycota</taxon>
        <taxon>Pezizomycotina</taxon>
        <taxon>Dothideomycetes</taxon>
        <taxon>Dothideomycetidae</taxon>
        <taxon>Myriangiales</taxon>
        <taxon>Myriangiaceae</taxon>
        <taxon>Myriangium</taxon>
    </lineage>
</organism>
<keyword evidence="7" id="KW-0449">Lipoprotein</keyword>
<protein>
    <recommendedName>
        <fullName evidence="9">Copper acquisition factor BIM1-like domain-containing protein</fullName>
    </recommendedName>
</protein>
<evidence type="ECO:0000256" key="4">
    <source>
        <dbReference type="ARBA" id="ARBA00022729"/>
    </source>
</evidence>
<proteinExistence type="predicted"/>
<evidence type="ECO:0000256" key="2">
    <source>
        <dbReference type="ARBA" id="ARBA00022475"/>
    </source>
</evidence>
<comment type="caution">
    <text evidence="10">The sequence shown here is derived from an EMBL/GenBank/DDBJ whole genome shotgun (WGS) entry which is preliminary data.</text>
</comment>
<keyword evidence="11" id="KW-1185">Reference proteome</keyword>
<reference evidence="10" key="1">
    <citation type="journal article" date="2020" name="Stud. Mycol.">
        <title>101 Dothideomycetes genomes: a test case for predicting lifestyles and emergence of pathogens.</title>
        <authorList>
            <person name="Haridas S."/>
            <person name="Albert R."/>
            <person name="Binder M."/>
            <person name="Bloem J."/>
            <person name="Labutti K."/>
            <person name="Salamov A."/>
            <person name="Andreopoulos B."/>
            <person name="Baker S."/>
            <person name="Barry K."/>
            <person name="Bills G."/>
            <person name="Bluhm B."/>
            <person name="Cannon C."/>
            <person name="Castanera R."/>
            <person name="Culley D."/>
            <person name="Daum C."/>
            <person name="Ezra D."/>
            <person name="Gonzalez J."/>
            <person name="Henrissat B."/>
            <person name="Kuo A."/>
            <person name="Liang C."/>
            <person name="Lipzen A."/>
            <person name="Lutzoni F."/>
            <person name="Magnuson J."/>
            <person name="Mondo S."/>
            <person name="Nolan M."/>
            <person name="Ohm R."/>
            <person name="Pangilinan J."/>
            <person name="Park H.-J."/>
            <person name="Ramirez L."/>
            <person name="Alfaro M."/>
            <person name="Sun H."/>
            <person name="Tritt A."/>
            <person name="Yoshinaga Y."/>
            <person name="Zwiers L.-H."/>
            <person name="Turgeon B."/>
            <person name="Goodwin S."/>
            <person name="Spatafora J."/>
            <person name="Crous P."/>
            <person name="Grigoriev I."/>
        </authorList>
    </citation>
    <scope>NUCLEOTIDE SEQUENCE</scope>
    <source>
        <strain evidence="10">CBS 260.36</strain>
    </source>
</reference>
<evidence type="ECO:0000256" key="6">
    <source>
        <dbReference type="ARBA" id="ARBA00023180"/>
    </source>
</evidence>
<feature type="domain" description="Copper acquisition factor BIM1-like" evidence="9">
    <location>
        <begin position="18"/>
        <end position="200"/>
    </location>
</feature>
<evidence type="ECO:0000313" key="10">
    <source>
        <dbReference type="EMBL" id="KAF2151281.1"/>
    </source>
</evidence>
<keyword evidence="5" id="KW-0472">Membrane</keyword>
<evidence type="ECO:0000256" key="1">
    <source>
        <dbReference type="ARBA" id="ARBA00004609"/>
    </source>
</evidence>
<dbReference type="GO" id="GO:0005886">
    <property type="term" value="C:plasma membrane"/>
    <property type="evidence" value="ECO:0007669"/>
    <property type="project" value="UniProtKB-SubCell"/>
</dbReference>
<dbReference type="Pfam" id="PF20238">
    <property type="entry name" value="BIM1-like_dom"/>
    <property type="match status" value="1"/>
</dbReference>
<dbReference type="Proteomes" id="UP000799439">
    <property type="component" value="Unassembled WGS sequence"/>
</dbReference>
<keyword evidence="4 8" id="KW-0732">Signal</keyword>
<feature type="signal peptide" evidence="8">
    <location>
        <begin position="1"/>
        <end position="19"/>
    </location>
</feature>
<sequence length="242" mass="25989">MAFIRFLSVVTALTSLVSAHTAITYPGWRGDNLHTSGLDPAQDPSTIGVDYVNGTYQFPYGMQWIYPCGGMPLSQNRTKWPVTGGAVAFQPGYQSGHGIAFIYVNVGITGPGMLNPPNMSHPVVPPFQIVGPSNDKYDANICLPQVPLPPNLTFKVGDNITIQLVETAQHGASLYNCVDVTLAEPEDCAPVTPEVCFNSSNIGFRTIYTTTSQTSGASVKYQSSMVVMLVSLLAAHMTLVAW</sequence>
<evidence type="ECO:0000256" key="3">
    <source>
        <dbReference type="ARBA" id="ARBA00022622"/>
    </source>
</evidence>
<keyword evidence="2" id="KW-1003">Cell membrane</keyword>
<keyword evidence="6" id="KW-0325">Glycoprotein</keyword>
<accession>A0A9P4IZ00</accession>
<evidence type="ECO:0000256" key="7">
    <source>
        <dbReference type="ARBA" id="ARBA00023288"/>
    </source>
</evidence>
<comment type="subcellular location">
    <subcellularLocation>
        <location evidence="1">Cell membrane</location>
        <topology evidence="1">Lipid-anchor</topology>
        <topology evidence="1">GPI-anchor</topology>
    </subcellularLocation>
</comment>
<dbReference type="GO" id="GO:0098552">
    <property type="term" value="C:side of membrane"/>
    <property type="evidence" value="ECO:0007669"/>
    <property type="project" value="UniProtKB-KW"/>
</dbReference>
<dbReference type="CDD" id="cd21176">
    <property type="entry name" value="LPMO_auxiliary-like"/>
    <property type="match status" value="1"/>
</dbReference>
<dbReference type="EMBL" id="ML996088">
    <property type="protein sequence ID" value="KAF2151281.1"/>
    <property type="molecule type" value="Genomic_DNA"/>
</dbReference>
<keyword evidence="3" id="KW-0336">GPI-anchor</keyword>
<gene>
    <name evidence="10" type="ORF">K461DRAFT_258367</name>
</gene>
<evidence type="ECO:0000256" key="5">
    <source>
        <dbReference type="ARBA" id="ARBA00023136"/>
    </source>
</evidence>
<dbReference type="AlphaFoldDB" id="A0A9P4IZ00"/>
<name>A0A9P4IZ00_9PEZI</name>
<evidence type="ECO:0000259" key="9">
    <source>
        <dbReference type="Pfam" id="PF20238"/>
    </source>
</evidence>
<dbReference type="InterPro" id="IPR046936">
    <property type="entry name" value="BIM1-like"/>
</dbReference>